<dbReference type="GO" id="GO:0031419">
    <property type="term" value="F:cobalamin binding"/>
    <property type="evidence" value="ECO:0007669"/>
    <property type="project" value="InterPro"/>
</dbReference>
<dbReference type="RefSeq" id="WP_207598980.1">
    <property type="nucleotide sequence ID" value="NZ_JAFNJU010000003.1"/>
</dbReference>
<dbReference type="Gene3D" id="6.10.250.2220">
    <property type="match status" value="1"/>
</dbReference>
<comment type="caution">
    <text evidence="2">The sequence shown here is derived from an EMBL/GenBank/DDBJ whole genome shotgun (WGS) entry which is preliminary data.</text>
</comment>
<dbReference type="EMBL" id="JAFNJU010000003">
    <property type="protein sequence ID" value="MBO1264469.1"/>
    <property type="molecule type" value="Genomic_DNA"/>
</dbReference>
<dbReference type="InterPro" id="IPR015130">
    <property type="entry name" value="Lys-AminoMut_A"/>
</dbReference>
<proteinExistence type="predicted"/>
<dbReference type="Gene3D" id="1.10.8.1000">
    <property type="entry name" value="Ornithine 4,5 aminomutase S component, alpha subunit-like"/>
    <property type="match status" value="1"/>
</dbReference>
<dbReference type="SUPFAM" id="SSF51703">
    <property type="entry name" value="Cobalamin (vitamin B12)-dependent enzymes"/>
    <property type="match status" value="1"/>
</dbReference>
<name>A0A939H8I7_9CLOT</name>
<gene>
    <name evidence="2" type="ORF">J3A84_05365</name>
</gene>
<sequence>MAEKRKDDFNIRRAHLAELSDEELKARFFTLAEEIVEPLIALSKKSTSPSVERSVLLRMGFSSLEARDIVNHVLDLGLMGKGAGNIVLKTAEKLKKDYLEVGREMAEGKHLDLAQNIFKGGK</sequence>
<dbReference type="Proteomes" id="UP000664218">
    <property type="component" value="Unassembled WGS sequence"/>
</dbReference>
<dbReference type="GO" id="GO:0003824">
    <property type="term" value="F:catalytic activity"/>
    <property type="evidence" value="ECO:0007669"/>
    <property type="project" value="InterPro"/>
</dbReference>
<dbReference type="InterPro" id="IPR016176">
    <property type="entry name" value="Cbl-dep_enz_cat"/>
</dbReference>
<feature type="domain" description="D-Lysine 5,6-aminomutase alpha subunit" evidence="1">
    <location>
        <begin position="4"/>
        <end position="118"/>
    </location>
</feature>
<evidence type="ECO:0000313" key="3">
    <source>
        <dbReference type="Proteomes" id="UP000664218"/>
    </source>
</evidence>
<organism evidence="2 3">
    <name type="scientific">Proteiniclasticum aestuarii</name>
    <dbReference type="NCBI Taxonomy" id="2817862"/>
    <lineage>
        <taxon>Bacteria</taxon>
        <taxon>Bacillati</taxon>
        <taxon>Bacillota</taxon>
        <taxon>Clostridia</taxon>
        <taxon>Eubacteriales</taxon>
        <taxon>Clostridiaceae</taxon>
        <taxon>Proteiniclasticum</taxon>
    </lineage>
</organism>
<evidence type="ECO:0000313" key="2">
    <source>
        <dbReference type="EMBL" id="MBO1264469.1"/>
    </source>
</evidence>
<dbReference type="AlphaFoldDB" id="A0A939H8I7"/>
<evidence type="ECO:0000259" key="1">
    <source>
        <dbReference type="Pfam" id="PF16552"/>
    </source>
</evidence>
<reference evidence="2" key="1">
    <citation type="submission" date="2021-03" db="EMBL/GenBank/DDBJ databases">
        <title>Proteiniclasticum marinus sp. nov., isolated from tidal flat sediment.</title>
        <authorList>
            <person name="Namirimu T."/>
            <person name="Yang J.-A."/>
            <person name="Yang S.-H."/>
            <person name="Kim Y.-J."/>
            <person name="Kwon K.K."/>
        </authorList>
    </citation>
    <scope>NUCLEOTIDE SEQUENCE</scope>
    <source>
        <strain evidence="2">SCR006</strain>
    </source>
</reference>
<protein>
    <submittedName>
        <fullName evidence="2">Ornithine aminomutase subunit alpha</fullName>
    </submittedName>
</protein>
<keyword evidence="3" id="KW-1185">Reference proteome</keyword>
<dbReference type="Pfam" id="PF16552">
    <property type="entry name" value="OAM_alpha"/>
    <property type="match status" value="1"/>
</dbReference>
<accession>A0A939H8I7</accession>